<protein>
    <submittedName>
        <fullName evidence="2">B78150ae-192f-466b-b7d0-5fa685c664d5</fullName>
    </submittedName>
</protein>
<sequence>MASKNDTVNKRAAEPEWKVAYVLLDYAFPSLRNRLRRAIAPFTTMALPTTVAPPAVAAAPTTAVAPAEQHGEFERSTYIDGARRVLSGLPRDLDPDDAAILCRAMPPALADAAAATAAAAAAAAAAGGGGGGGARERSRGGKQQGPAMTGGGYGYGDGDGGGGDDVNVVHWLALCFLRWLYTVGSWLAPRLAVFGAQLVQAEQQHQYIPHLLLAAERLLRATCVALRWLSGTFPVRNLVAVLEYVAEGLRRA</sequence>
<name>A0A446BM46_9PEZI</name>
<organism evidence="2 3">
    <name type="scientific">Thermothielavioides terrestris</name>
    <dbReference type="NCBI Taxonomy" id="2587410"/>
    <lineage>
        <taxon>Eukaryota</taxon>
        <taxon>Fungi</taxon>
        <taxon>Dikarya</taxon>
        <taxon>Ascomycota</taxon>
        <taxon>Pezizomycotina</taxon>
        <taxon>Sordariomycetes</taxon>
        <taxon>Sordariomycetidae</taxon>
        <taxon>Sordariales</taxon>
        <taxon>Chaetomiaceae</taxon>
        <taxon>Thermothielavioides</taxon>
    </lineage>
</organism>
<gene>
    <name evidence="2" type="ORF">TT172_LOCUS5983</name>
</gene>
<proteinExistence type="predicted"/>
<dbReference type="Proteomes" id="UP000289323">
    <property type="component" value="Unassembled WGS sequence"/>
</dbReference>
<accession>A0A446BM46</accession>
<evidence type="ECO:0000313" key="2">
    <source>
        <dbReference type="EMBL" id="SPQ23564.1"/>
    </source>
</evidence>
<dbReference type="EMBL" id="OUUZ01000011">
    <property type="protein sequence ID" value="SPQ23564.1"/>
    <property type="molecule type" value="Genomic_DNA"/>
</dbReference>
<evidence type="ECO:0000313" key="3">
    <source>
        <dbReference type="Proteomes" id="UP000289323"/>
    </source>
</evidence>
<feature type="region of interest" description="Disordered" evidence="1">
    <location>
        <begin position="129"/>
        <end position="153"/>
    </location>
</feature>
<evidence type="ECO:0000256" key="1">
    <source>
        <dbReference type="SAM" id="MobiDB-lite"/>
    </source>
</evidence>
<dbReference type="AlphaFoldDB" id="A0A446BM46"/>
<reference evidence="2 3" key="1">
    <citation type="submission" date="2018-04" db="EMBL/GenBank/DDBJ databases">
        <authorList>
            <person name="Huttner S."/>
            <person name="Dainat J."/>
        </authorList>
    </citation>
    <scope>NUCLEOTIDE SEQUENCE [LARGE SCALE GENOMIC DNA]</scope>
</reference>